<accession>A0A644XMC7</accession>
<name>A0A644XMC7_9ZZZZ</name>
<evidence type="ECO:0000313" key="1">
    <source>
        <dbReference type="EMBL" id="MPM16908.1"/>
    </source>
</evidence>
<sequence length="82" mass="9257">MKEKFIATIINQEGGPTFRLVLRGRKMAMVGNGWEAALPGGEFDAAPTKRELVERVYALYDSPEWEVADCIESDLQLWEPTL</sequence>
<dbReference type="AlphaFoldDB" id="A0A644XMC7"/>
<comment type="caution">
    <text evidence="1">The sequence shown here is derived from an EMBL/GenBank/DDBJ whole genome shotgun (WGS) entry which is preliminary data.</text>
</comment>
<dbReference type="EMBL" id="VSSQ01002699">
    <property type="protein sequence ID" value="MPM16908.1"/>
    <property type="molecule type" value="Genomic_DNA"/>
</dbReference>
<gene>
    <name evidence="1" type="ORF">SDC9_63290</name>
</gene>
<protein>
    <submittedName>
        <fullName evidence="1">Uncharacterized protein</fullName>
    </submittedName>
</protein>
<organism evidence="1">
    <name type="scientific">bioreactor metagenome</name>
    <dbReference type="NCBI Taxonomy" id="1076179"/>
    <lineage>
        <taxon>unclassified sequences</taxon>
        <taxon>metagenomes</taxon>
        <taxon>ecological metagenomes</taxon>
    </lineage>
</organism>
<proteinExistence type="predicted"/>
<reference evidence="1" key="1">
    <citation type="submission" date="2019-08" db="EMBL/GenBank/DDBJ databases">
        <authorList>
            <person name="Kucharzyk K."/>
            <person name="Murdoch R.W."/>
            <person name="Higgins S."/>
            <person name="Loffler F."/>
        </authorList>
    </citation>
    <scope>NUCLEOTIDE SEQUENCE</scope>
</reference>